<feature type="signal peptide" evidence="10">
    <location>
        <begin position="1"/>
        <end position="22"/>
    </location>
</feature>
<feature type="domain" description="GOLD" evidence="11">
    <location>
        <begin position="35"/>
        <end position="118"/>
    </location>
</feature>
<accession>A0A1Y2F504</accession>
<comment type="subcellular location">
    <subcellularLocation>
        <location evidence="7">Endomembrane system</location>
        <topology evidence="7">Single-pass membrane protein</topology>
    </subcellularLocation>
    <subcellularLocation>
        <location evidence="1 8">Membrane</location>
        <topology evidence="1 8">Single-pass type I membrane protein</topology>
    </subcellularLocation>
</comment>
<dbReference type="GO" id="GO:0016020">
    <property type="term" value="C:membrane"/>
    <property type="evidence" value="ECO:0007669"/>
    <property type="project" value="UniProtKB-SubCell"/>
</dbReference>
<sequence>MLKALTLVAAAVIALLGHAVDAGSPITYRVKSNENACFYTNVDKAGEKISFYFAVQAGGDFDIDYYVRTPTFQLVLEGTKERSGDFVFTATETGEYTFCFNNNMSTVTDKVVDFEINVESEPRPELPTKQGIPSEATNGLEDSVFKVSSQVSQLSRTQKYFRTREHRNMSTVQSTEHRIFWFALLESGAMVTMSALQVFIVRTFFQRRNAAKV</sequence>
<dbReference type="OrthoDB" id="1929172at2759"/>
<dbReference type="PANTHER" id="PTHR22811">
    <property type="entry name" value="TRANSMEMBRANE EMP24 DOMAIN-CONTAINING PROTEIN"/>
    <property type="match status" value="1"/>
</dbReference>
<evidence type="ECO:0000259" key="11">
    <source>
        <dbReference type="PROSITE" id="PS50866"/>
    </source>
</evidence>
<dbReference type="Pfam" id="PF01105">
    <property type="entry name" value="EMP24_GP25L"/>
    <property type="match status" value="1"/>
</dbReference>
<evidence type="ECO:0000256" key="9">
    <source>
        <dbReference type="SAM" id="Phobius"/>
    </source>
</evidence>
<feature type="chain" id="PRO_5012214909" evidence="10">
    <location>
        <begin position="23"/>
        <end position="213"/>
    </location>
</feature>
<gene>
    <name evidence="12" type="ORF">BCR37DRAFT_399974</name>
</gene>
<proteinExistence type="inferred from homology"/>
<dbReference type="OMA" id="VGEYTFC"/>
<evidence type="ECO:0000256" key="3">
    <source>
        <dbReference type="ARBA" id="ARBA00022692"/>
    </source>
</evidence>
<dbReference type="SUPFAM" id="SSF101576">
    <property type="entry name" value="Supernatant protein factor (SPF), C-terminal domain"/>
    <property type="match status" value="1"/>
</dbReference>
<protein>
    <submittedName>
        <fullName evidence="12">Emp24/gp25L/p24 family/GOLD-domain-containing protein</fullName>
    </submittedName>
</protein>
<dbReference type="SMART" id="SM01190">
    <property type="entry name" value="EMP24_GP25L"/>
    <property type="match status" value="1"/>
</dbReference>
<dbReference type="PROSITE" id="PS50866">
    <property type="entry name" value="GOLD"/>
    <property type="match status" value="1"/>
</dbReference>
<dbReference type="EMBL" id="MCFI01000016">
    <property type="protein sequence ID" value="ORY78949.1"/>
    <property type="molecule type" value="Genomic_DNA"/>
</dbReference>
<dbReference type="RefSeq" id="XP_040723581.1">
    <property type="nucleotide sequence ID" value="XM_040871790.1"/>
</dbReference>
<evidence type="ECO:0000256" key="5">
    <source>
        <dbReference type="ARBA" id="ARBA00022989"/>
    </source>
</evidence>
<dbReference type="InterPro" id="IPR015720">
    <property type="entry name" value="Emp24-like"/>
</dbReference>
<dbReference type="Gene3D" id="2.60.120.680">
    <property type="entry name" value="GOLD domain"/>
    <property type="match status" value="1"/>
</dbReference>
<evidence type="ECO:0000256" key="8">
    <source>
        <dbReference type="RuleBase" id="RU003827"/>
    </source>
</evidence>
<organism evidence="12 13">
    <name type="scientific">Protomyces lactucae-debilis</name>
    <dbReference type="NCBI Taxonomy" id="2754530"/>
    <lineage>
        <taxon>Eukaryota</taxon>
        <taxon>Fungi</taxon>
        <taxon>Dikarya</taxon>
        <taxon>Ascomycota</taxon>
        <taxon>Taphrinomycotina</taxon>
        <taxon>Taphrinomycetes</taxon>
        <taxon>Taphrinales</taxon>
        <taxon>Protomycetaceae</taxon>
        <taxon>Protomyces</taxon>
    </lineage>
</organism>
<evidence type="ECO:0000313" key="13">
    <source>
        <dbReference type="Proteomes" id="UP000193685"/>
    </source>
</evidence>
<dbReference type="Proteomes" id="UP000193685">
    <property type="component" value="Unassembled WGS sequence"/>
</dbReference>
<keyword evidence="13" id="KW-1185">Reference proteome</keyword>
<name>A0A1Y2F504_PROLT</name>
<evidence type="ECO:0000256" key="4">
    <source>
        <dbReference type="ARBA" id="ARBA00022729"/>
    </source>
</evidence>
<dbReference type="InterPro" id="IPR009038">
    <property type="entry name" value="GOLD_dom"/>
</dbReference>
<evidence type="ECO:0000256" key="6">
    <source>
        <dbReference type="ARBA" id="ARBA00023136"/>
    </source>
</evidence>
<dbReference type="AlphaFoldDB" id="A0A1Y2F504"/>
<reference evidence="12 13" key="1">
    <citation type="submission" date="2016-07" db="EMBL/GenBank/DDBJ databases">
        <title>Pervasive Adenine N6-methylation of Active Genes in Fungi.</title>
        <authorList>
            <consortium name="DOE Joint Genome Institute"/>
            <person name="Mondo S.J."/>
            <person name="Dannebaum R.O."/>
            <person name="Kuo R.C."/>
            <person name="Labutti K."/>
            <person name="Haridas S."/>
            <person name="Kuo A."/>
            <person name="Salamov A."/>
            <person name="Ahrendt S.R."/>
            <person name="Lipzen A."/>
            <person name="Sullivan W."/>
            <person name="Andreopoulos W.B."/>
            <person name="Clum A."/>
            <person name="Lindquist E."/>
            <person name="Daum C."/>
            <person name="Ramamoorthy G.K."/>
            <person name="Gryganskyi A."/>
            <person name="Culley D."/>
            <person name="Magnuson J.K."/>
            <person name="James T.Y."/>
            <person name="O'Malley M.A."/>
            <person name="Stajich J.E."/>
            <person name="Spatafora J.W."/>
            <person name="Visel A."/>
            <person name="Grigoriev I.V."/>
        </authorList>
    </citation>
    <scope>NUCLEOTIDE SEQUENCE [LARGE SCALE GENOMIC DNA]</scope>
    <source>
        <strain evidence="12 13">12-1054</strain>
    </source>
</reference>
<dbReference type="GeneID" id="63788389"/>
<evidence type="ECO:0000256" key="2">
    <source>
        <dbReference type="ARBA" id="ARBA00007104"/>
    </source>
</evidence>
<evidence type="ECO:0000256" key="1">
    <source>
        <dbReference type="ARBA" id="ARBA00004479"/>
    </source>
</evidence>
<evidence type="ECO:0000256" key="10">
    <source>
        <dbReference type="SAM" id="SignalP"/>
    </source>
</evidence>
<dbReference type="GO" id="GO:0012505">
    <property type="term" value="C:endomembrane system"/>
    <property type="evidence" value="ECO:0007669"/>
    <property type="project" value="UniProtKB-SubCell"/>
</dbReference>
<keyword evidence="6 9" id="KW-0472">Membrane</keyword>
<dbReference type="InterPro" id="IPR036598">
    <property type="entry name" value="GOLD_dom_sf"/>
</dbReference>
<evidence type="ECO:0000313" key="12">
    <source>
        <dbReference type="EMBL" id="ORY78949.1"/>
    </source>
</evidence>
<comment type="caution">
    <text evidence="12">The sequence shown here is derived from an EMBL/GenBank/DDBJ whole genome shotgun (WGS) entry which is preliminary data.</text>
</comment>
<feature type="transmembrane region" description="Helical" evidence="9">
    <location>
        <begin position="179"/>
        <end position="205"/>
    </location>
</feature>
<comment type="similarity">
    <text evidence="2 8">Belongs to the EMP24/GP25L family.</text>
</comment>
<keyword evidence="3 8" id="KW-0812">Transmembrane</keyword>
<evidence type="ECO:0000256" key="7">
    <source>
        <dbReference type="ARBA" id="ARBA00037847"/>
    </source>
</evidence>
<keyword evidence="5 9" id="KW-1133">Transmembrane helix</keyword>
<dbReference type="STRING" id="56484.A0A1Y2F504"/>
<keyword evidence="4 10" id="KW-0732">Signal</keyword>